<sequence>MLSDIRQWCDHLTPWIRPSLKTELEVHFRNDDGFKHCRLTNIVNRTSPRSSKYTGASATFMKTKIRLSKSLDCEATLVEIFKYTHTLKANKGRFADERSGVHYDDYTQRLEAAIQQSQPPSGNDEYDSETSVSEQRHNDLLARIGGAVAINSDPTEKLEQLDHLREQMEVYNQQMRAGGSGTAGTSGNTVGGAPPSASTPPPQQGEDDNDDYLNL</sequence>
<name>A0A445AMW6_ARAHY</name>
<organism evidence="2 3">
    <name type="scientific">Arachis hypogaea</name>
    <name type="common">Peanut</name>
    <dbReference type="NCBI Taxonomy" id="3818"/>
    <lineage>
        <taxon>Eukaryota</taxon>
        <taxon>Viridiplantae</taxon>
        <taxon>Streptophyta</taxon>
        <taxon>Embryophyta</taxon>
        <taxon>Tracheophyta</taxon>
        <taxon>Spermatophyta</taxon>
        <taxon>Magnoliopsida</taxon>
        <taxon>eudicotyledons</taxon>
        <taxon>Gunneridae</taxon>
        <taxon>Pentapetalae</taxon>
        <taxon>rosids</taxon>
        <taxon>fabids</taxon>
        <taxon>Fabales</taxon>
        <taxon>Fabaceae</taxon>
        <taxon>Papilionoideae</taxon>
        <taxon>50 kb inversion clade</taxon>
        <taxon>dalbergioids sensu lato</taxon>
        <taxon>Dalbergieae</taxon>
        <taxon>Pterocarpus clade</taxon>
        <taxon>Arachis</taxon>
    </lineage>
</organism>
<dbReference type="EMBL" id="SDMP01000011">
    <property type="protein sequence ID" value="RYR27792.1"/>
    <property type="molecule type" value="Genomic_DNA"/>
</dbReference>
<evidence type="ECO:0000256" key="1">
    <source>
        <dbReference type="SAM" id="MobiDB-lite"/>
    </source>
</evidence>
<comment type="caution">
    <text evidence="2">The sequence shown here is derived from an EMBL/GenBank/DDBJ whole genome shotgun (WGS) entry which is preliminary data.</text>
</comment>
<feature type="compositionally biased region" description="Low complexity" evidence="1">
    <location>
        <begin position="185"/>
        <end position="196"/>
    </location>
</feature>
<reference evidence="2 3" key="1">
    <citation type="submission" date="2019-01" db="EMBL/GenBank/DDBJ databases">
        <title>Sequencing of cultivated peanut Arachis hypogaea provides insights into genome evolution and oil improvement.</title>
        <authorList>
            <person name="Chen X."/>
        </authorList>
    </citation>
    <scope>NUCLEOTIDE SEQUENCE [LARGE SCALE GENOMIC DNA]</scope>
    <source>
        <strain evidence="3">cv. Fuhuasheng</strain>
        <tissue evidence="2">Leaves</tissue>
    </source>
</reference>
<gene>
    <name evidence="2" type="ORF">Ahy_B01g051851</name>
</gene>
<dbReference type="AlphaFoldDB" id="A0A445AMW6"/>
<feature type="region of interest" description="Disordered" evidence="1">
    <location>
        <begin position="115"/>
        <end position="134"/>
    </location>
</feature>
<protein>
    <submittedName>
        <fullName evidence="2">Uncharacterized protein</fullName>
    </submittedName>
</protein>
<proteinExistence type="predicted"/>
<accession>A0A445AMW6</accession>
<keyword evidence="3" id="KW-1185">Reference proteome</keyword>
<evidence type="ECO:0000313" key="2">
    <source>
        <dbReference type="EMBL" id="RYR27792.1"/>
    </source>
</evidence>
<evidence type="ECO:0000313" key="3">
    <source>
        <dbReference type="Proteomes" id="UP000289738"/>
    </source>
</evidence>
<feature type="region of interest" description="Disordered" evidence="1">
    <location>
        <begin position="167"/>
        <end position="215"/>
    </location>
</feature>
<dbReference type="Proteomes" id="UP000289738">
    <property type="component" value="Chromosome B01"/>
</dbReference>
<feature type="compositionally biased region" description="Acidic residues" evidence="1">
    <location>
        <begin position="205"/>
        <end position="215"/>
    </location>
</feature>